<feature type="region of interest" description="Disordered" evidence="7">
    <location>
        <begin position="414"/>
        <end position="437"/>
    </location>
</feature>
<organism evidence="9 10">
    <name type="scientific">Chitinophaga silvatica</name>
    <dbReference type="NCBI Taxonomy" id="2282649"/>
    <lineage>
        <taxon>Bacteria</taxon>
        <taxon>Pseudomonadati</taxon>
        <taxon>Bacteroidota</taxon>
        <taxon>Chitinophagia</taxon>
        <taxon>Chitinophagales</taxon>
        <taxon>Chitinophagaceae</taxon>
        <taxon>Chitinophaga</taxon>
    </lineage>
</organism>
<dbReference type="InterPro" id="IPR050171">
    <property type="entry name" value="MFS_Transporters"/>
</dbReference>
<protein>
    <submittedName>
        <fullName evidence="9">MFS transporter</fullName>
    </submittedName>
</protein>
<evidence type="ECO:0000256" key="1">
    <source>
        <dbReference type="ARBA" id="ARBA00004651"/>
    </source>
</evidence>
<feature type="transmembrane region" description="Helical" evidence="8">
    <location>
        <begin position="223"/>
        <end position="248"/>
    </location>
</feature>
<feature type="transmembrane region" description="Helical" evidence="8">
    <location>
        <begin position="309"/>
        <end position="334"/>
    </location>
</feature>
<feature type="transmembrane region" description="Helical" evidence="8">
    <location>
        <begin position="147"/>
        <end position="167"/>
    </location>
</feature>
<feature type="transmembrane region" description="Helical" evidence="8">
    <location>
        <begin position="355"/>
        <end position="375"/>
    </location>
</feature>
<evidence type="ECO:0000256" key="8">
    <source>
        <dbReference type="SAM" id="Phobius"/>
    </source>
</evidence>
<evidence type="ECO:0000256" key="5">
    <source>
        <dbReference type="ARBA" id="ARBA00022989"/>
    </source>
</evidence>
<dbReference type="InterPro" id="IPR011701">
    <property type="entry name" value="MFS"/>
</dbReference>
<evidence type="ECO:0000256" key="7">
    <source>
        <dbReference type="SAM" id="MobiDB-lite"/>
    </source>
</evidence>
<gene>
    <name evidence="9" type="ORF">DVR12_04230</name>
</gene>
<keyword evidence="2" id="KW-0813">Transport</keyword>
<feature type="transmembrane region" description="Helical" evidence="8">
    <location>
        <begin position="381"/>
        <end position="399"/>
    </location>
</feature>
<evidence type="ECO:0000256" key="6">
    <source>
        <dbReference type="ARBA" id="ARBA00023136"/>
    </source>
</evidence>
<dbReference type="SUPFAM" id="SSF103473">
    <property type="entry name" value="MFS general substrate transporter"/>
    <property type="match status" value="1"/>
</dbReference>
<sequence>MLKNISAEIKHFNRQHHDFRILVLTNMIYALVLPVIDIFVAAYVMRNSNDPTKVVIYQLTIYTGIPLTFLINGFLLNKFSIKTLYSIGMMLSGVSMMVMMSLKTLDLTGIGVAGIIMGMSFGFYWANRDYLALAITNDQNRNYYYGLETFFYTIIAVVIPICIGWFIEIMGNKESVNLAYKIITAIVFVITILASIFCFRGNFSNPKQQRFIFFKFDPYWNKLLLLASLKGLAQGYLVTAPAMLIMLLLGKEGALGTAQSVGAIIAAVLMYIIGRLAKPAHRLYIFGAGLICFALAAIFNGAFFNATGVIIFMLFLLVAKPLLDLAYFPIQFNVIDILARKEKRNEFAYILNHEVGLYAGRFIGAGTFIFLAYYFSTEAALRYAIIIIALLQLLSLVVAKTIIRQGEEMITELNEKNSQHGKIETDGHPALSGMDSL</sequence>
<feature type="transmembrane region" description="Helical" evidence="8">
    <location>
        <begin position="254"/>
        <end position="274"/>
    </location>
</feature>
<evidence type="ECO:0000256" key="2">
    <source>
        <dbReference type="ARBA" id="ARBA00022448"/>
    </source>
</evidence>
<dbReference type="AlphaFoldDB" id="A0A3E1YHY3"/>
<keyword evidence="4 8" id="KW-0812">Transmembrane</keyword>
<feature type="transmembrane region" description="Helical" evidence="8">
    <location>
        <begin position="21"/>
        <end position="44"/>
    </location>
</feature>
<dbReference type="Pfam" id="PF07690">
    <property type="entry name" value="MFS_1"/>
    <property type="match status" value="1"/>
</dbReference>
<dbReference type="PANTHER" id="PTHR23517:SF3">
    <property type="entry name" value="INTEGRAL MEMBRANE TRANSPORT PROTEIN"/>
    <property type="match status" value="1"/>
</dbReference>
<dbReference type="PANTHER" id="PTHR23517">
    <property type="entry name" value="RESISTANCE PROTEIN MDTM, PUTATIVE-RELATED-RELATED"/>
    <property type="match status" value="1"/>
</dbReference>
<keyword evidence="6 8" id="KW-0472">Membrane</keyword>
<feature type="transmembrane region" description="Helical" evidence="8">
    <location>
        <begin position="283"/>
        <end position="303"/>
    </location>
</feature>
<feature type="transmembrane region" description="Helical" evidence="8">
    <location>
        <begin position="108"/>
        <end position="126"/>
    </location>
</feature>
<reference evidence="9 10" key="1">
    <citation type="submission" date="2018-07" db="EMBL/GenBank/DDBJ databases">
        <title>Chitinophaga K2CV101002-2 sp. nov., isolated from a monsoon evergreen broad-leaved forest soil.</title>
        <authorList>
            <person name="Lv Y."/>
        </authorList>
    </citation>
    <scope>NUCLEOTIDE SEQUENCE [LARGE SCALE GENOMIC DNA]</scope>
    <source>
        <strain evidence="9 10">GDMCC 1.1288</strain>
    </source>
</reference>
<dbReference type="OrthoDB" id="1375074at2"/>
<name>A0A3E1YHY3_9BACT</name>
<evidence type="ECO:0000256" key="4">
    <source>
        <dbReference type="ARBA" id="ARBA00022692"/>
    </source>
</evidence>
<comment type="caution">
    <text evidence="9">The sequence shown here is derived from an EMBL/GenBank/DDBJ whole genome shotgun (WGS) entry which is preliminary data.</text>
</comment>
<proteinExistence type="predicted"/>
<keyword evidence="10" id="KW-1185">Reference proteome</keyword>
<dbReference type="EMBL" id="QPMM01000001">
    <property type="protein sequence ID" value="RFS26999.1"/>
    <property type="molecule type" value="Genomic_DNA"/>
</dbReference>
<evidence type="ECO:0000313" key="10">
    <source>
        <dbReference type="Proteomes" id="UP000260644"/>
    </source>
</evidence>
<dbReference type="GO" id="GO:0005886">
    <property type="term" value="C:plasma membrane"/>
    <property type="evidence" value="ECO:0007669"/>
    <property type="project" value="UniProtKB-SubCell"/>
</dbReference>
<dbReference type="RefSeq" id="WP_116974191.1">
    <property type="nucleotide sequence ID" value="NZ_QPMM01000001.1"/>
</dbReference>
<dbReference type="Gene3D" id="1.20.1250.20">
    <property type="entry name" value="MFS general substrate transporter like domains"/>
    <property type="match status" value="1"/>
</dbReference>
<comment type="subcellular location">
    <subcellularLocation>
        <location evidence="1">Cell membrane</location>
        <topology evidence="1">Multi-pass membrane protein</topology>
    </subcellularLocation>
</comment>
<evidence type="ECO:0000256" key="3">
    <source>
        <dbReference type="ARBA" id="ARBA00022475"/>
    </source>
</evidence>
<evidence type="ECO:0000313" key="9">
    <source>
        <dbReference type="EMBL" id="RFS26999.1"/>
    </source>
</evidence>
<keyword evidence="5 8" id="KW-1133">Transmembrane helix</keyword>
<keyword evidence="3" id="KW-1003">Cell membrane</keyword>
<accession>A0A3E1YHY3</accession>
<dbReference type="GO" id="GO:0022857">
    <property type="term" value="F:transmembrane transporter activity"/>
    <property type="evidence" value="ECO:0007669"/>
    <property type="project" value="InterPro"/>
</dbReference>
<feature type="transmembrane region" description="Helical" evidence="8">
    <location>
        <begin position="56"/>
        <end position="76"/>
    </location>
</feature>
<dbReference type="Proteomes" id="UP000260644">
    <property type="component" value="Unassembled WGS sequence"/>
</dbReference>
<feature type="transmembrane region" description="Helical" evidence="8">
    <location>
        <begin position="179"/>
        <end position="203"/>
    </location>
</feature>
<dbReference type="InterPro" id="IPR036259">
    <property type="entry name" value="MFS_trans_sf"/>
</dbReference>
<feature type="transmembrane region" description="Helical" evidence="8">
    <location>
        <begin position="83"/>
        <end position="102"/>
    </location>
</feature>
<feature type="compositionally biased region" description="Basic and acidic residues" evidence="7">
    <location>
        <begin position="414"/>
        <end position="427"/>
    </location>
</feature>